<organism evidence="1 2">
    <name type="scientific">Amnibacterium setariae</name>
    <dbReference type="NCBI Taxonomy" id="2306585"/>
    <lineage>
        <taxon>Bacteria</taxon>
        <taxon>Bacillati</taxon>
        <taxon>Actinomycetota</taxon>
        <taxon>Actinomycetes</taxon>
        <taxon>Micrococcales</taxon>
        <taxon>Microbacteriaceae</taxon>
        <taxon>Amnibacterium</taxon>
    </lineage>
</organism>
<reference evidence="2" key="1">
    <citation type="submission" date="2018-09" db="EMBL/GenBank/DDBJ databases">
        <authorList>
            <person name="Kim I."/>
        </authorList>
    </citation>
    <scope>NUCLEOTIDE SEQUENCE [LARGE SCALE GENOMIC DNA]</scope>
    <source>
        <strain evidence="2">DD4a</strain>
    </source>
</reference>
<accession>A0A3A1TWE7</accession>
<sequence length="160" mass="18081">MSEHARPWSRRALEEGGFTGFVPVGRIADAEVPEAPGVYAVLRSADPAPRFAETNPAGRFRKKDPTVEVAVLEKAWVEEPEVLYVASAADLRKRLEELRRFAAGEPVGHWGGRYLWQLEDRDALLVAWNPTHEDAAVVETRMLGDFKDRYRALPFANLRR</sequence>
<comment type="caution">
    <text evidence="1">The sequence shown here is derived from an EMBL/GenBank/DDBJ whole genome shotgun (WGS) entry which is preliminary data.</text>
</comment>
<protein>
    <submittedName>
        <fullName evidence="1">Uncharacterized protein</fullName>
    </submittedName>
</protein>
<dbReference type="EMBL" id="QXTG01000002">
    <property type="protein sequence ID" value="RIX27871.1"/>
    <property type="molecule type" value="Genomic_DNA"/>
</dbReference>
<evidence type="ECO:0000313" key="2">
    <source>
        <dbReference type="Proteomes" id="UP000265742"/>
    </source>
</evidence>
<evidence type="ECO:0000313" key="1">
    <source>
        <dbReference type="EMBL" id="RIX27871.1"/>
    </source>
</evidence>
<dbReference type="OrthoDB" id="7505417at2"/>
<proteinExistence type="predicted"/>
<keyword evidence="2" id="KW-1185">Reference proteome</keyword>
<name>A0A3A1TWE7_9MICO</name>
<dbReference type="Proteomes" id="UP000265742">
    <property type="component" value="Unassembled WGS sequence"/>
</dbReference>
<dbReference type="AlphaFoldDB" id="A0A3A1TWE7"/>
<dbReference type="RefSeq" id="WP_119482180.1">
    <property type="nucleotide sequence ID" value="NZ_QXTG01000002.1"/>
</dbReference>
<gene>
    <name evidence="1" type="ORF">D1781_10080</name>
</gene>